<accession>A0A076N1X4</accession>
<dbReference type="Proteomes" id="UP000062973">
    <property type="component" value="Chromosome"/>
</dbReference>
<reference evidence="2 3" key="1">
    <citation type="submission" date="2014-07" db="EMBL/GenBank/DDBJ databases">
        <title>Whole Genome Sequence of the Amycolatopsis methanolica 239.</title>
        <authorList>
            <person name="Tang B."/>
        </authorList>
    </citation>
    <scope>NUCLEOTIDE SEQUENCE [LARGE SCALE GENOMIC DNA]</scope>
    <source>
        <strain evidence="2 3">239</strain>
    </source>
</reference>
<dbReference type="STRING" id="1068978.AMETH_4728"/>
<dbReference type="OrthoDB" id="10011289at2"/>
<dbReference type="KEGG" id="amq:AMETH_4728"/>
<sequence>MTLLDARPELVARYDRRELREMLLSAVDEPGVPYVAAAARHVLDRLSAEPAPPVSPRTSAPRHHTPGGTGTAGSGGFSAGGFTAHGA</sequence>
<keyword evidence="3" id="KW-1185">Reference proteome</keyword>
<name>A0A076N1X4_AMYME</name>
<gene>
    <name evidence="2" type="ORF">AMETH_4728</name>
</gene>
<feature type="region of interest" description="Disordered" evidence="1">
    <location>
        <begin position="46"/>
        <end position="87"/>
    </location>
</feature>
<feature type="compositionally biased region" description="Gly residues" evidence="1">
    <location>
        <begin position="67"/>
        <end position="79"/>
    </location>
</feature>
<dbReference type="EMBL" id="CP009110">
    <property type="protein sequence ID" value="AIJ24820.1"/>
    <property type="molecule type" value="Genomic_DNA"/>
</dbReference>
<dbReference type="RefSeq" id="WP_017983653.1">
    <property type="nucleotide sequence ID" value="NZ_AQUL01000001.1"/>
</dbReference>
<dbReference type="AlphaFoldDB" id="A0A076N1X4"/>
<dbReference type="PATRIC" id="fig|1068978.7.peg.5085"/>
<protein>
    <submittedName>
        <fullName evidence="2">Uncharacterized protein</fullName>
    </submittedName>
</protein>
<evidence type="ECO:0000313" key="2">
    <source>
        <dbReference type="EMBL" id="AIJ24820.1"/>
    </source>
</evidence>
<proteinExistence type="predicted"/>
<evidence type="ECO:0000256" key="1">
    <source>
        <dbReference type="SAM" id="MobiDB-lite"/>
    </source>
</evidence>
<organism evidence="2 3">
    <name type="scientific">Amycolatopsis methanolica 239</name>
    <dbReference type="NCBI Taxonomy" id="1068978"/>
    <lineage>
        <taxon>Bacteria</taxon>
        <taxon>Bacillati</taxon>
        <taxon>Actinomycetota</taxon>
        <taxon>Actinomycetes</taxon>
        <taxon>Pseudonocardiales</taxon>
        <taxon>Pseudonocardiaceae</taxon>
        <taxon>Amycolatopsis</taxon>
        <taxon>Amycolatopsis methanolica group</taxon>
    </lineage>
</organism>
<evidence type="ECO:0000313" key="3">
    <source>
        <dbReference type="Proteomes" id="UP000062973"/>
    </source>
</evidence>
<dbReference type="HOGENOM" id="CLU_2476543_0_0_11"/>